<gene>
    <name evidence="1" type="ORF">NUW58_g6576</name>
</gene>
<sequence length="391" mass="43274">MSTAGDDDFQQFFDIGMSNGDSMQFDFQPFNAQNGPPMMQQSHRDQVDTPMSDVNVSSIAARNNMGVQDQVPAMTSAPGHPAILSQILPHQQTPNDAISEIDAQIQFLQHQRLQQQQRQLEEQQRRLQEQQAALYAQQQQRRNIVPPTPQSLEMQATSQYYASQEQTHSSRMFEGYQPIKEQQDMAFTPLVSPAVTPLDAHFPADHQFMVPTAYFSPITSPALYAQPDPTIFYDPRHSAHTSQATNSPAAMDVESPSASTATDNPPKEPRKNTASRRKPKIRQSPITKPQKRKTSSTPVMNAQVLNELIEVAEGLEVAPKPKSVSVSSNEESDNASVSPEALEMPPPPLPLPRSARQSPYIAPQNSDKPAPAPVMKTQNGKPSPRNTCFSL</sequence>
<organism evidence="1 2">
    <name type="scientific">Xylaria curta</name>
    <dbReference type="NCBI Taxonomy" id="42375"/>
    <lineage>
        <taxon>Eukaryota</taxon>
        <taxon>Fungi</taxon>
        <taxon>Dikarya</taxon>
        <taxon>Ascomycota</taxon>
        <taxon>Pezizomycotina</taxon>
        <taxon>Sordariomycetes</taxon>
        <taxon>Xylariomycetidae</taxon>
        <taxon>Xylariales</taxon>
        <taxon>Xylariaceae</taxon>
        <taxon>Xylaria</taxon>
    </lineage>
</organism>
<dbReference type="Proteomes" id="UP001143856">
    <property type="component" value="Unassembled WGS sequence"/>
</dbReference>
<keyword evidence="2" id="KW-1185">Reference proteome</keyword>
<evidence type="ECO:0000313" key="2">
    <source>
        <dbReference type="Proteomes" id="UP001143856"/>
    </source>
</evidence>
<accession>A0ACC1NRG5</accession>
<reference evidence="1" key="1">
    <citation type="submission" date="2022-10" db="EMBL/GenBank/DDBJ databases">
        <title>Genome Sequence of Xylaria curta.</title>
        <authorList>
            <person name="Buettner E."/>
        </authorList>
    </citation>
    <scope>NUCLEOTIDE SEQUENCE</scope>
    <source>
        <strain evidence="1">Babe10</strain>
    </source>
</reference>
<name>A0ACC1NRG5_9PEZI</name>
<evidence type="ECO:0000313" key="1">
    <source>
        <dbReference type="EMBL" id="KAJ2981885.1"/>
    </source>
</evidence>
<proteinExistence type="predicted"/>
<protein>
    <submittedName>
        <fullName evidence="1">Uncharacterized protein</fullName>
    </submittedName>
</protein>
<comment type="caution">
    <text evidence="1">The sequence shown here is derived from an EMBL/GenBank/DDBJ whole genome shotgun (WGS) entry which is preliminary data.</text>
</comment>
<dbReference type="EMBL" id="JAPDGR010001513">
    <property type="protein sequence ID" value="KAJ2981885.1"/>
    <property type="molecule type" value="Genomic_DNA"/>
</dbReference>